<name>A0A2X3JVT1_ECOLX</name>
<keyword evidence="1" id="KW-0808">Transferase</keyword>
<organism evidence="1 2">
    <name type="scientific">Escherichia coli</name>
    <dbReference type="NCBI Taxonomy" id="562"/>
    <lineage>
        <taxon>Bacteria</taxon>
        <taxon>Pseudomonadati</taxon>
        <taxon>Pseudomonadota</taxon>
        <taxon>Gammaproteobacteria</taxon>
        <taxon>Enterobacterales</taxon>
        <taxon>Enterobacteriaceae</taxon>
        <taxon>Escherichia</taxon>
    </lineage>
</organism>
<sequence>MSGAFNNDGRGISPLIATSWERCNKLMKRETWNVPHQAQGVTFASIYRRKKAMLTLGPGCAGRCLGIYGTARVCAAYPR</sequence>
<keyword evidence="1" id="KW-0418">Kinase</keyword>
<accession>A0A2X3JVT1</accession>
<evidence type="ECO:0000313" key="2">
    <source>
        <dbReference type="Proteomes" id="UP000250991"/>
    </source>
</evidence>
<protein>
    <submittedName>
        <fullName evidence="1">PTS-dependent dihydroxyacetone kinase operon regulator (Sigma-54 dependent transcriptional regulator)</fullName>
    </submittedName>
</protein>
<dbReference type="GO" id="GO:0016301">
    <property type="term" value="F:kinase activity"/>
    <property type="evidence" value="ECO:0007669"/>
    <property type="project" value="UniProtKB-KW"/>
</dbReference>
<dbReference type="Proteomes" id="UP000250991">
    <property type="component" value="Unassembled WGS sequence"/>
</dbReference>
<dbReference type="EMBL" id="UARW01000010">
    <property type="protein sequence ID" value="SQD03277.1"/>
    <property type="molecule type" value="Genomic_DNA"/>
</dbReference>
<gene>
    <name evidence="1" type="primary">dhaR_1</name>
    <name evidence="1" type="ORF">NCTC8009_03761</name>
</gene>
<dbReference type="InterPro" id="IPR029016">
    <property type="entry name" value="GAF-like_dom_sf"/>
</dbReference>
<dbReference type="AlphaFoldDB" id="A0A2X3JVT1"/>
<dbReference type="Gene3D" id="3.30.450.40">
    <property type="match status" value="1"/>
</dbReference>
<proteinExistence type="predicted"/>
<evidence type="ECO:0000313" key="1">
    <source>
        <dbReference type="EMBL" id="SQD03277.1"/>
    </source>
</evidence>
<reference evidence="1 2" key="1">
    <citation type="submission" date="2018-06" db="EMBL/GenBank/DDBJ databases">
        <authorList>
            <consortium name="Pathogen Informatics"/>
            <person name="Doyle S."/>
        </authorList>
    </citation>
    <scope>NUCLEOTIDE SEQUENCE [LARGE SCALE GENOMIC DNA]</scope>
    <source>
        <strain evidence="1 2">NCTC8009</strain>
    </source>
</reference>